<evidence type="ECO:0000256" key="3">
    <source>
        <dbReference type="PROSITE-ProRule" id="PRU00339"/>
    </source>
</evidence>
<dbReference type="AlphaFoldDB" id="A0A1T5MA13"/>
<accession>A0A1T5MA13</accession>
<dbReference type="GO" id="GO:0003677">
    <property type="term" value="F:DNA binding"/>
    <property type="evidence" value="ECO:0007669"/>
    <property type="project" value="UniProtKB-KW"/>
</dbReference>
<dbReference type="GO" id="GO:0005524">
    <property type="term" value="F:ATP binding"/>
    <property type="evidence" value="ECO:0007669"/>
    <property type="project" value="UniProtKB-KW"/>
</dbReference>
<feature type="domain" description="Bacterial transcriptional activator" evidence="4">
    <location>
        <begin position="97"/>
        <end position="230"/>
    </location>
</feature>
<keyword evidence="2" id="KW-0067">ATP-binding</keyword>
<dbReference type="EMBL" id="FUZT01000012">
    <property type="protein sequence ID" value="SKC84834.1"/>
    <property type="molecule type" value="Genomic_DNA"/>
</dbReference>
<dbReference type="Gene3D" id="1.10.10.10">
    <property type="entry name" value="Winged helix-like DNA-binding domain superfamily/Winged helix DNA-binding domain"/>
    <property type="match status" value="1"/>
</dbReference>
<dbReference type="Proteomes" id="UP000190285">
    <property type="component" value="Unassembled WGS sequence"/>
</dbReference>
<dbReference type="InterPro" id="IPR027417">
    <property type="entry name" value="P-loop_NTPase"/>
</dbReference>
<dbReference type="InterPro" id="IPR019734">
    <property type="entry name" value="TPR_rpt"/>
</dbReference>
<protein>
    <submittedName>
        <fullName evidence="5">DNA-binding transcriptional activator of the SARP family</fullName>
    </submittedName>
</protein>
<name>A0A1T5MA13_9FIRM</name>
<dbReference type="PANTHER" id="PTHR16305:SF28">
    <property type="entry name" value="GUANYLATE CYCLASE DOMAIN-CONTAINING PROTEIN"/>
    <property type="match status" value="1"/>
</dbReference>
<evidence type="ECO:0000313" key="5">
    <source>
        <dbReference type="EMBL" id="SKC84834.1"/>
    </source>
</evidence>
<evidence type="ECO:0000259" key="4">
    <source>
        <dbReference type="SMART" id="SM01043"/>
    </source>
</evidence>
<dbReference type="PANTHER" id="PTHR16305">
    <property type="entry name" value="TESTICULAR SOLUBLE ADENYLYL CYCLASE"/>
    <property type="match status" value="1"/>
</dbReference>
<dbReference type="RefSeq" id="WP_079494433.1">
    <property type="nucleotide sequence ID" value="NZ_FUZT01000012.1"/>
</dbReference>
<dbReference type="SUPFAM" id="SSF52540">
    <property type="entry name" value="P-loop containing nucleoside triphosphate hydrolases"/>
    <property type="match status" value="1"/>
</dbReference>
<dbReference type="InterPro" id="IPR011990">
    <property type="entry name" value="TPR-like_helical_dom_sf"/>
</dbReference>
<dbReference type="STRING" id="36842.SAMN02194393_04249"/>
<dbReference type="InterPro" id="IPR041664">
    <property type="entry name" value="AAA_16"/>
</dbReference>
<dbReference type="Pfam" id="PF03704">
    <property type="entry name" value="BTAD"/>
    <property type="match status" value="1"/>
</dbReference>
<organism evidence="5 6">
    <name type="scientific">Maledivibacter halophilus</name>
    <dbReference type="NCBI Taxonomy" id="36842"/>
    <lineage>
        <taxon>Bacteria</taxon>
        <taxon>Bacillati</taxon>
        <taxon>Bacillota</taxon>
        <taxon>Clostridia</taxon>
        <taxon>Peptostreptococcales</taxon>
        <taxon>Caminicellaceae</taxon>
        <taxon>Maledivibacter</taxon>
    </lineage>
</organism>
<proteinExistence type="predicted"/>
<dbReference type="GO" id="GO:0004016">
    <property type="term" value="F:adenylate cyclase activity"/>
    <property type="evidence" value="ECO:0007669"/>
    <property type="project" value="TreeGrafter"/>
</dbReference>
<dbReference type="Pfam" id="PF13191">
    <property type="entry name" value="AAA_16"/>
    <property type="match status" value="1"/>
</dbReference>
<keyword evidence="6" id="KW-1185">Reference proteome</keyword>
<dbReference type="Gene3D" id="1.25.40.10">
    <property type="entry name" value="Tetratricopeptide repeat domain"/>
    <property type="match status" value="3"/>
</dbReference>
<reference evidence="5 6" key="1">
    <citation type="submission" date="2017-02" db="EMBL/GenBank/DDBJ databases">
        <authorList>
            <person name="Peterson S.W."/>
        </authorList>
    </citation>
    <scope>NUCLEOTIDE SEQUENCE [LARGE SCALE GENOMIC DNA]</scope>
    <source>
        <strain evidence="5 6">M1</strain>
    </source>
</reference>
<evidence type="ECO:0000256" key="1">
    <source>
        <dbReference type="ARBA" id="ARBA00022741"/>
    </source>
</evidence>
<gene>
    <name evidence="5" type="ORF">SAMN02194393_04249</name>
</gene>
<evidence type="ECO:0000313" key="6">
    <source>
        <dbReference type="Proteomes" id="UP000190285"/>
    </source>
</evidence>
<dbReference type="OrthoDB" id="190810at2"/>
<keyword evidence="1" id="KW-0547">Nucleotide-binding</keyword>
<dbReference type="PROSITE" id="PS50005">
    <property type="entry name" value="TPR"/>
    <property type="match status" value="1"/>
</dbReference>
<dbReference type="SMART" id="SM00028">
    <property type="entry name" value="TPR"/>
    <property type="match status" value="5"/>
</dbReference>
<dbReference type="GO" id="GO:0005737">
    <property type="term" value="C:cytoplasm"/>
    <property type="evidence" value="ECO:0007669"/>
    <property type="project" value="TreeGrafter"/>
</dbReference>
<keyword evidence="3" id="KW-0802">TPR repeat</keyword>
<dbReference type="InterPro" id="IPR036388">
    <property type="entry name" value="WH-like_DNA-bd_sf"/>
</dbReference>
<dbReference type="Pfam" id="PF13424">
    <property type="entry name" value="TPR_12"/>
    <property type="match status" value="1"/>
</dbReference>
<dbReference type="InterPro" id="IPR005158">
    <property type="entry name" value="BTAD"/>
</dbReference>
<sequence length="1022" mass="121151">MVTINAKLFGTPRIMKNNKQITFPYSKAEALFYYLLVEKVALRDKLVNLFWGNSIEKSAKKNLRNAVYIIKKEFNEDVLVSPKRSIIQLNTDIDFNIDLEEFLYEKGQKSLKAYKGEFLEGFLVKDADGFENWMINLKNQYKEIFIKKLHSEINNSFKCDNLLEAEKLCKELIRIEEFDESAYRLLIEVYRKQDRYNKCIEIYNSLVKLLEEELSISPDPKTTNLFDEVLKERSTNKVLSEQKKEEFFYGRKNELKELKDNYFRFQNNKKAKSIIILGEAGIGKSKLLNRFLDFLPKDKVNIFITHCYRAEENFFLKPWNEVFQQLSKMIDKEKIEIPSHLAKIIASIFPTFNSNKAVVDVNSVEKMDLLKYEIIEEFIVDTLIKISKSKKIILVFDDLQWADNISLILLKNIILKNRNQNIILMATCRESYEENIENFLTDMFIYDIVKKIDLKRFTKTETIEMIMKKMPKCDFDLYTKELIYRETEGNALFIVELLNNMKENNNFTLMTSKMQNILKSRFLNVSKEGRKILSIASVFFDKVTFEYLQKISQKNELELIEIIEELQFKCLFKERLDSNDDVVFIFTHQKLREFIYSELSISKKRIIHKRIAKLLEKELRNDNTDVLLYSKLIYHYKNSGNKFMLLNYSIKNLDKYLNFNQEVFPVISYSSIFKKKYLEFNRKEIMKQLNEIDELFKEVKKDCKNMEGLMELEILFLHMLGRYYIRKGDYNKGVKTINDMIEKAQNIGSFNLALKGYLEKIYYCINIYNVAGMSVNIKYAFDMAKKKGEKGDIGVLFRLEGLQKIMEHKYEKGESLLNRAIRIFNSMENKDRYILNIAAAYNYIGESKRYRMEFEKAIKYYEKAISLCEKRDIVGGLTIFNTNAGQASYDMKEYAKARAYFNRALEIYKQFNFLWGRSTANGYLCLLLVKEGECDKAFQHLKKAEKCSEKLKNPYEIGILFKIKALIAKEMKCDNRVKSIFREYLNAPIEFYCNKGIEHMKQIKYHYEIEEFKRIKTFIKSS</sequence>
<keyword evidence="5" id="KW-0238">DNA-binding</keyword>
<dbReference type="Gene3D" id="3.40.50.300">
    <property type="entry name" value="P-loop containing nucleotide triphosphate hydrolases"/>
    <property type="match status" value="1"/>
</dbReference>
<evidence type="ECO:0000256" key="2">
    <source>
        <dbReference type="ARBA" id="ARBA00022840"/>
    </source>
</evidence>
<dbReference type="SMART" id="SM01043">
    <property type="entry name" value="BTAD"/>
    <property type="match status" value="1"/>
</dbReference>
<dbReference type="SUPFAM" id="SSF48452">
    <property type="entry name" value="TPR-like"/>
    <property type="match status" value="3"/>
</dbReference>
<feature type="repeat" description="TPR" evidence="3">
    <location>
        <begin position="838"/>
        <end position="871"/>
    </location>
</feature>